<evidence type="ECO:0000313" key="3">
    <source>
        <dbReference type="EMBL" id="CAC5385118.1"/>
    </source>
</evidence>
<organism evidence="3 4">
    <name type="scientific">Mytilus coruscus</name>
    <name type="common">Sea mussel</name>
    <dbReference type="NCBI Taxonomy" id="42192"/>
    <lineage>
        <taxon>Eukaryota</taxon>
        <taxon>Metazoa</taxon>
        <taxon>Spiralia</taxon>
        <taxon>Lophotrochozoa</taxon>
        <taxon>Mollusca</taxon>
        <taxon>Bivalvia</taxon>
        <taxon>Autobranchia</taxon>
        <taxon>Pteriomorphia</taxon>
        <taxon>Mytilida</taxon>
        <taxon>Mytiloidea</taxon>
        <taxon>Mytilidae</taxon>
        <taxon>Mytilinae</taxon>
        <taxon>Mytilus</taxon>
    </lineage>
</organism>
<name>A0A6J8BM73_MYTCO</name>
<gene>
    <name evidence="3" type="ORF">MCOR_20694</name>
</gene>
<keyword evidence="2" id="KW-1133">Transmembrane helix</keyword>
<keyword evidence="2" id="KW-0812">Transmembrane</keyword>
<keyword evidence="2" id="KW-0472">Membrane</keyword>
<feature type="region of interest" description="Disordered" evidence="1">
    <location>
        <begin position="564"/>
        <end position="623"/>
    </location>
</feature>
<feature type="compositionally biased region" description="Basic and acidic residues" evidence="1">
    <location>
        <begin position="347"/>
        <end position="365"/>
    </location>
</feature>
<feature type="compositionally biased region" description="Basic and acidic residues" evidence="1">
    <location>
        <begin position="18"/>
        <end position="29"/>
    </location>
</feature>
<dbReference type="OrthoDB" id="6120936at2759"/>
<keyword evidence="4" id="KW-1185">Reference proteome</keyword>
<dbReference type="AlphaFoldDB" id="A0A6J8BM73"/>
<feature type="region of interest" description="Disordered" evidence="1">
    <location>
        <begin position="857"/>
        <end position="950"/>
    </location>
</feature>
<feature type="region of interest" description="Disordered" evidence="1">
    <location>
        <begin position="242"/>
        <end position="285"/>
    </location>
</feature>
<reference evidence="3 4" key="1">
    <citation type="submission" date="2020-06" db="EMBL/GenBank/DDBJ databases">
        <authorList>
            <person name="Li R."/>
            <person name="Bekaert M."/>
        </authorList>
    </citation>
    <scope>NUCLEOTIDE SEQUENCE [LARGE SCALE GENOMIC DNA]</scope>
    <source>
        <strain evidence="4">wild</strain>
    </source>
</reference>
<dbReference type="Gene3D" id="2.10.50.10">
    <property type="entry name" value="Tumor Necrosis Factor Receptor, subunit A, domain 2"/>
    <property type="match status" value="1"/>
</dbReference>
<feature type="compositionally biased region" description="Polar residues" evidence="1">
    <location>
        <begin position="941"/>
        <end position="950"/>
    </location>
</feature>
<feature type="compositionally biased region" description="Polar residues" evidence="1">
    <location>
        <begin position="436"/>
        <end position="449"/>
    </location>
</feature>
<feature type="compositionally biased region" description="Polar residues" evidence="1">
    <location>
        <begin position="599"/>
        <end position="610"/>
    </location>
</feature>
<feature type="compositionally biased region" description="Basic and acidic residues" evidence="1">
    <location>
        <begin position="585"/>
        <end position="598"/>
    </location>
</feature>
<feature type="compositionally biased region" description="Low complexity" evidence="1">
    <location>
        <begin position="372"/>
        <end position="384"/>
    </location>
</feature>
<feature type="transmembrane region" description="Helical" evidence="2">
    <location>
        <begin position="295"/>
        <end position="319"/>
    </location>
</feature>
<evidence type="ECO:0000313" key="4">
    <source>
        <dbReference type="Proteomes" id="UP000507470"/>
    </source>
</evidence>
<proteinExistence type="predicted"/>
<dbReference type="Proteomes" id="UP000507470">
    <property type="component" value="Unassembled WGS sequence"/>
</dbReference>
<feature type="compositionally biased region" description="Basic and acidic residues" evidence="1">
    <location>
        <begin position="451"/>
        <end position="467"/>
    </location>
</feature>
<protein>
    <submittedName>
        <fullName evidence="3">Uncharacterized protein</fullName>
    </submittedName>
</protein>
<sequence length="950" mass="104642">MADRQISMFSFINRGKRKAGDDGDKENSRQNKSAKMDSCIEIVEIEKKVSKQRKRHASDRKDEQKEDISVLCDKNTALKRRTRQKLGSISNAYMQEEGVLQKPYLLSKMRKTNLSNERLAVIAEEQFKILLNLFVVRVDGLPCKDGQVQRINNNGNKICCYTTVCAEIDTTWINGECLCNKFNGYYGNDINNCQLDTKHCKEAGYELDNDGNCVECEKEYYKPENGGYGVCRRKTRCTRHQVEAHPGSSKADRKCRPRTAKDGPPPTPPPTTDQTDHGANGTRLGGDGDGLQHMYIWLIGVILSSLLILSVSAILIYVFRKKWCCATFLKLFKVGRRYSPVPPVENGSDRGHSVTRNSREEDHELTSITNIDSSLDSSKSSSNSSKDHEATCAKYRITEVIVEMDENETGVKTLALEPKGDEETVVKSLSDELDAGQTNQAVDIDSTSLKARYDEKGHDKGQGKGELDSESTDVKQLSCEDLLMSATPSDDAADSITKVKKHLPADDKDLSITKVKRMNENENRARTGSRTPKSYHKMRGYLDKSKKGYSVDLNWLKFRKKNTQETSFSLPTTPKKSNLFGATSKESDRPTLKVEPFSRRSSPRNSQLESGNDMASAGADDSFRTVPSGISYPMFSDSVGMSHPMFSDSTGMSHPLFSDSTGMSHPLFSDSTGFYSCDDEGIMADPLNASQQHQQRRSNRATLPPNVFIVEGDLDNGKDSNGRVRSLPIISQESQEDLENGNVSYWQQLALHGLETGARPKDEGHNIIHPSVHLSQRQNAITYTSQSNEEVHTSIGRAEGNDGIQLPVECAVIETGEQISFDPLSTLDANSIMNETQESITPSNPLISIPRPHEVLPPPEPVFDETMVAGPSSGSSEEAISEGGASEGATSEGAVSEGSAASVVMPLLERKEEGSSSTGSGSSRKRTLSRSLSMEEENKDSSSSTEKSMG</sequence>
<evidence type="ECO:0000256" key="2">
    <source>
        <dbReference type="SAM" id="Phobius"/>
    </source>
</evidence>
<evidence type="ECO:0000256" key="1">
    <source>
        <dbReference type="SAM" id="MobiDB-lite"/>
    </source>
</evidence>
<feature type="region of interest" description="Disordered" evidence="1">
    <location>
        <begin position="431"/>
        <end position="471"/>
    </location>
</feature>
<dbReference type="EMBL" id="CACVKT020003687">
    <property type="protein sequence ID" value="CAC5385118.1"/>
    <property type="molecule type" value="Genomic_DNA"/>
</dbReference>
<feature type="region of interest" description="Disordered" evidence="1">
    <location>
        <begin position="1"/>
        <end position="38"/>
    </location>
</feature>
<feature type="compositionally biased region" description="Polar residues" evidence="1">
    <location>
        <begin position="564"/>
        <end position="576"/>
    </location>
</feature>
<accession>A0A6J8BM73</accession>
<feature type="compositionally biased region" description="Low complexity" evidence="1">
    <location>
        <begin position="868"/>
        <end position="904"/>
    </location>
</feature>
<feature type="region of interest" description="Disordered" evidence="1">
    <location>
        <begin position="340"/>
        <end position="388"/>
    </location>
</feature>